<gene>
    <name evidence="1" type="ORF">NPIL_14481</name>
</gene>
<evidence type="ECO:0000313" key="1">
    <source>
        <dbReference type="EMBL" id="GFU38598.1"/>
    </source>
</evidence>
<comment type="caution">
    <text evidence="1">The sequence shown here is derived from an EMBL/GenBank/DDBJ whole genome shotgun (WGS) entry which is preliminary data.</text>
</comment>
<protein>
    <submittedName>
        <fullName evidence="1">Uncharacterized protein</fullName>
    </submittedName>
</protein>
<proteinExistence type="predicted"/>
<reference evidence="1" key="1">
    <citation type="submission" date="2020-08" db="EMBL/GenBank/DDBJ databases">
        <title>Multicomponent nature underlies the extraordinary mechanical properties of spider dragline silk.</title>
        <authorList>
            <person name="Kono N."/>
            <person name="Nakamura H."/>
            <person name="Mori M."/>
            <person name="Yoshida Y."/>
            <person name="Ohtoshi R."/>
            <person name="Malay A.D."/>
            <person name="Moran D.A.P."/>
            <person name="Tomita M."/>
            <person name="Numata K."/>
            <person name="Arakawa K."/>
        </authorList>
    </citation>
    <scope>NUCLEOTIDE SEQUENCE</scope>
</reference>
<organism evidence="1 2">
    <name type="scientific">Nephila pilipes</name>
    <name type="common">Giant wood spider</name>
    <name type="synonym">Nephila maculata</name>
    <dbReference type="NCBI Taxonomy" id="299642"/>
    <lineage>
        <taxon>Eukaryota</taxon>
        <taxon>Metazoa</taxon>
        <taxon>Ecdysozoa</taxon>
        <taxon>Arthropoda</taxon>
        <taxon>Chelicerata</taxon>
        <taxon>Arachnida</taxon>
        <taxon>Araneae</taxon>
        <taxon>Araneomorphae</taxon>
        <taxon>Entelegynae</taxon>
        <taxon>Araneoidea</taxon>
        <taxon>Nephilidae</taxon>
        <taxon>Nephila</taxon>
    </lineage>
</organism>
<name>A0A8X6UQ67_NEPPI</name>
<dbReference type="EMBL" id="BMAW01131232">
    <property type="protein sequence ID" value="GFU38598.1"/>
    <property type="molecule type" value="Genomic_DNA"/>
</dbReference>
<dbReference type="AlphaFoldDB" id="A0A8X6UQ67"/>
<accession>A0A8X6UQ67</accession>
<evidence type="ECO:0000313" key="2">
    <source>
        <dbReference type="Proteomes" id="UP000887013"/>
    </source>
</evidence>
<sequence length="96" mass="10897">MQNFTPPEGRKVKPQLQCKVAFGADFASAHARIASTVTIPVIQFHLLSSYGSIVSLQFPDGGLFLRRSSQTLLLTAKHCRLRLQLDRERRTWMARK</sequence>
<dbReference type="Proteomes" id="UP000887013">
    <property type="component" value="Unassembled WGS sequence"/>
</dbReference>
<keyword evidence="2" id="KW-1185">Reference proteome</keyword>